<evidence type="ECO:0000256" key="4">
    <source>
        <dbReference type="ARBA" id="ARBA00023211"/>
    </source>
</evidence>
<dbReference type="PANTHER" id="PTHR11113">
    <property type="entry name" value="N-ACETYLGLUCOSAMINE-6-PHOSPHATE DEACETYLASE"/>
    <property type="match status" value="1"/>
</dbReference>
<dbReference type="Pfam" id="PF01979">
    <property type="entry name" value="Amidohydro_1"/>
    <property type="match status" value="1"/>
</dbReference>
<feature type="domain" description="Adenine deaminase C-terminal" evidence="8">
    <location>
        <begin position="384"/>
        <end position="544"/>
    </location>
</feature>
<dbReference type="Gene3D" id="2.30.40.10">
    <property type="entry name" value="Urease, subunit C, domain 1"/>
    <property type="match status" value="1"/>
</dbReference>
<comment type="caution">
    <text evidence="9">The sequence shown here is derived from an EMBL/GenBank/DDBJ whole genome shotgun (WGS) entry which is preliminary data.</text>
</comment>
<dbReference type="GO" id="GO:0000034">
    <property type="term" value="F:adenine deaminase activity"/>
    <property type="evidence" value="ECO:0007669"/>
    <property type="project" value="UniProtKB-UniRule"/>
</dbReference>
<dbReference type="SUPFAM" id="SSF51556">
    <property type="entry name" value="Metallo-dependent hydrolases"/>
    <property type="match status" value="1"/>
</dbReference>
<keyword evidence="10" id="KW-1185">Reference proteome</keyword>
<evidence type="ECO:0000259" key="7">
    <source>
        <dbReference type="Pfam" id="PF01979"/>
    </source>
</evidence>
<dbReference type="SUPFAM" id="SSF51338">
    <property type="entry name" value="Composite domain of metallo-dependent hydrolases"/>
    <property type="match status" value="1"/>
</dbReference>
<keyword evidence="4 6" id="KW-0464">Manganese</keyword>
<evidence type="ECO:0000313" key="10">
    <source>
        <dbReference type="Proteomes" id="UP001143747"/>
    </source>
</evidence>
<dbReference type="RefSeq" id="WP_274924122.1">
    <property type="nucleotide sequence ID" value="NZ_JAKELO010000002.1"/>
</dbReference>
<evidence type="ECO:0000256" key="3">
    <source>
        <dbReference type="ARBA" id="ARBA00022801"/>
    </source>
</evidence>
<dbReference type="InterPro" id="IPR006680">
    <property type="entry name" value="Amidohydro-rel"/>
</dbReference>
<comment type="similarity">
    <text evidence="1 6">Belongs to the metallo-dependent hydrolases superfamily. Adenine deaminase family.</text>
</comment>
<protein>
    <recommendedName>
        <fullName evidence="2 6">Adenine deaminase</fullName>
        <shortName evidence="6">Adenase</shortName>
        <shortName evidence="6">Adenine aminase</shortName>
        <ecNumber evidence="2 6">3.5.4.2</ecNumber>
    </recommendedName>
</protein>
<accession>A0A9Q4KS28</accession>
<evidence type="ECO:0000259" key="8">
    <source>
        <dbReference type="Pfam" id="PF13382"/>
    </source>
</evidence>
<evidence type="ECO:0000256" key="2">
    <source>
        <dbReference type="ARBA" id="ARBA00012782"/>
    </source>
</evidence>
<name>A0A9Q4KS28_9EURY</name>
<dbReference type="EMBL" id="JAKELO010000002">
    <property type="protein sequence ID" value="MDE4907471.1"/>
    <property type="molecule type" value="Genomic_DNA"/>
</dbReference>
<evidence type="ECO:0000256" key="1">
    <source>
        <dbReference type="ARBA" id="ARBA00006773"/>
    </source>
</evidence>
<gene>
    <name evidence="6 9" type="primary">ade</name>
    <name evidence="9" type="ORF">L0665_02410</name>
</gene>
<dbReference type="HAMAP" id="MF_01518">
    <property type="entry name" value="Adenine_deamin"/>
    <property type="match status" value="1"/>
</dbReference>
<sequence length="555" mass="58605">MASFIQAAAGKEPCDTVFINARVFCPFTGEWEDNASFGVKDGRIAGFGNYSAGDIINLRGKRVIPGLIDAHVHIESSLLTPAEYARAVIPHGTTTVFADPHEIANVAGTAGLRYMLRQRSEVPLDIRLMLPSCVPATPLDRGGAVLSCHSLAAFVGEEGIAGIGEVMNVPGVLAEDADLFCKIGLSPVVDGHAPLLSGEALCAYIAAGIQSEHECTGAKEAAEKLRRGMYLMLREGSTEKNLAALAAVVTPVTAPRCSFATDDRHADMLAEDGHIDDCIRRAVAAGIEPETAFRMATLSAAERFGLNDRGALSPGRRADFCVLDDAGPCTVTDTYILGVRWTDPGYRLPDVLHVPFSCAPLTEESIAIHGSGMARVVGLVLGQILTRDLSEEVDGAALPDPLRDLLKIVVCDRYRSAGCGVGIVKGFGIRDGAIAASVAHDSHNLIAVGSDDASIIRAAEMVIAADGGMAAVSGDTSAFLPLECGGLMSSLPYDEVAEALRSLEACIRTTGCIENPFMYLSFCALTVIPEIRVTERGVFDVNAFADVPLFSSREK</sequence>
<comment type="catalytic activity">
    <reaction evidence="5 6">
        <text>adenine + H2O + H(+) = hypoxanthine + NH4(+)</text>
        <dbReference type="Rhea" id="RHEA:23688"/>
        <dbReference type="ChEBI" id="CHEBI:15377"/>
        <dbReference type="ChEBI" id="CHEBI:15378"/>
        <dbReference type="ChEBI" id="CHEBI:16708"/>
        <dbReference type="ChEBI" id="CHEBI:17368"/>
        <dbReference type="ChEBI" id="CHEBI:28938"/>
        <dbReference type="EC" id="3.5.4.2"/>
    </reaction>
</comment>
<reference evidence="9" key="1">
    <citation type="submission" date="2022-01" db="EMBL/GenBank/DDBJ databases">
        <title>Draft genome of Methanogenium marinum DSM 15558.</title>
        <authorList>
            <person name="Chen S.-C."/>
            <person name="You Y.-T."/>
        </authorList>
    </citation>
    <scope>NUCLEOTIDE SEQUENCE</scope>
    <source>
        <strain evidence="9">DSM 15558</strain>
    </source>
</reference>
<dbReference type="Gene3D" id="3.20.20.140">
    <property type="entry name" value="Metal-dependent hydrolases"/>
    <property type="match status" value="1"/>
</dbReference>
<dbReference type="Pfam" id="PF13382">
    <property type="entry name" value="Adenine_deam_C"/>
    <property type="match status" value="1"/>
</dbReference>
<organism evidence="9 10">
    <name type="scientific">Methanogenium marinum</name>
    <dbReference type="NCBI Taxonomy" id="348610"/>
    <lineage>
        <taxon>Archaea</taxon>
        <taxon>Methanobacteriati</taxon>
        <taxon>Methanobacteriota</taxon>
        <taxon>Stenosarchaea group</taxon>
        <taxon>Methanomicrobia</taxon>
        <taxon>Methanomicrobiales</taxon>
        <taxon>Methanomicrobiaceae</taxon>
        <taxon>Methanogenium</taxon>
    </lineage>
</organism>
<keyword evidence="3 6" id="KW-0378">Hydrolase</keyword>
<dbReference type="InterPro" id="IPR026912">
    <property type="entry name" value="Adenine_deam_C"/>
</dbReference>
<dbReference type="GO" id="GO:0006146">
    <property type="term" value="P:adenine catabolic process"/>
    <property type="evidence" value="ECO:0007669"/>
    <property type="project" value="InterPro"/>
</dbReference>
<dbReference type="AlphaFoldDB" id="A0A9Q4KS28"/>
<evidence type="ECO:0000256" key="5">
    <source>
        <dbReference type="ARBA" id="ARBA00047720"/>
    </source>
</evidence>
<dbReference type="Proteomes" id="UP001143747">
    <property type="component" value="Unassembled WGS sequence"/>
</dbReference>
<dbReference type="InterPro" id="IPR006679">
    <property type="entry name" value="Adenine_deam"/>
</dbReference>
<dbReference type="CDD" id="cd01295">
    <property type="entry name" value="AdeC"/>
    <property type="match status" value="1"/>
</dbReference>
<dbReference type="InterPro" id="IPR011059">
    <property type="entry name" value="Metal-dep_hydrolase_composite"/>
</dbReference>
<comment type="cofactor">
    <cofactor evidence="6">
        <name>Mn(2+)</name>
        <dbReference type="ChEBI" id="CHEBI:29035"/>
    </cofactor>
</comment>
<dbReference type="InterPro" id="IPR032466">
    <property type="entry name" value="Metal_Hydrolase"/>
</dbReference>
<dbReference type="EC" id="3.5.4.2" evidence="2 6"/>
<proteinExistence type="inferred from homology"/>
<dbReference type="NCBIfam" id="TIGR01178">
    <property type="entry name" value="ade"/>
    <property type="match status" value="1"/>
</dbReference>
<evidence type="ECO:0000256" key="6">
    <source>
        <dbReference type="HAMAP-Rule" id="MF_01518"/>
    </source>
</evidence>
<evidence type="ECO:0000313" key="9">
    <source>
        <dbReference type="EMBL" id="MDE4907471.1"/>
    </source>
</evidence>
<feature type="domain" description="Amidohydrolase-related" evidence="7">
    <location>
        <begin position="63"/>
        <end position="338"/>
    </location>
</feature>
<dbReference type="PANTHER" id="PTHR11113:SF2">
    <property type="entry name" value="ADENINE DEAMINASE"/>
    <property type="match status" value="1"/>
</dbReference>